<dbReference type="GO" id="GO:0005796">
    <property type="term" value="C:Golgi lumen"/>
    <property type="evidence" value="ECO:0007669"/>
    <property type="project" value="TreeGrafter"/>
</dbReference>
<name>A0A086SW91_HAPC1</name>
<dbReference type="InterPro" id="IPR036249">
    <property type="entry name" value="Thioredoxin-like_sf"/>
</dbReference>
<dbReference type="InterPro" id="IPR011899">
    <property type="entry name" value="Glutaredoxin_euk/vir"/>
</dbReference>
<feature type="region of interest" description="Disordered" evidence="2">
    <location>
        <begin position="54"/>
        <end position="85"/>
    </location>
</feature>
<dbReference type="STRING" id="857340.A0A086SW91"/>
<keyword evidence="6" id="KW-1185">Reference proteome</keyword>
<dbReference type="SUPFAM" id="SSF52833">
    <property type="entry name" value="Thioredoxin-like"/>
    <property type="match status" value="1"/>
</dbReference>
<feature type="domain" description="Glutaredoxin" evidence="4">
    <location>
        <begin position="164"/>
        <end position="228"/>
    </location>
</feature>
<dbReference type="Proteomes" id="UP000029964">
    <property type="component" value="Unassembled WGS sequence"/>
</dbReference>
<dbReference type="AlphaFoldDB" id="A0A086SW91"/>
<evidence type="ECO:0000256" key="3">
    <source>
        <dbReference type="SAM" id="Phobius"/>
    </source>
</evidence>
<dbReference type="NCBIfam" id="TIGR02180">
    <property type="entry name" value="GRX_euk"/>
    <property type="match status" value="1"/>
</dbReference>
<evidence type="ECO:0000256" key="1">
    <source>
        <dbReference type="ARBA" id="ARBA00009630"/>
    </source>
</evidence>
<dbReference type="Gene3D" id="3.40.30.10">
    <property type="entry name" value="Glutaredoxin"/>
    <property type="match status" value="1"/>
</dbReference>
<sequence length="268" mass="28976">MPSPRRIRLLILAAMGITVLMLFYTSHINSASPRGDRGLRGFYDKTMSAMDEKTKASAKYGGAGGGQNKPLPSADRDRDGDIDADDDIMGAEMQERLKAAEMRAKDLANEKAGLRPDPPQNIVGVGSSADGQDGSSPDGDSHVTEEERDTEAELNSILKKSPTIIFSKTYCPHSKRAKQILQDKYSITPEPYVVELDEHPLGSNLQDALEEKTGRRTVPNILINGVSIGGADEVAALDQSDELLSKIVELGSKRIDVAKRPASRGSRS</sequence>
<reference evidence="6" key="1">
    <citation type="journal article" date="2014" name="Genome Announc.">
        <title>Genome sequence and annotation of Acremonium chrysogenum, producer of the beta-lactam antibiotic cephalosporin C.</title>
        <authorList>
            <person name="Terfehr D."/>
            <person name="Dahlmann T.A."/>
            <person name="Specht T."/>
            <person name="Zadra I."/>
            <person name="Kuernsteiner H."/>
            <person name="Kueck U."/>
        </authorList>
    </citation>
    <scope>NUCLEOTIDE SEQUENCE [LARGE SCALE GENOMIC DNA]</scope>
    <source>
        <strain evidence="6">ATCC 11550 / CBS 779.69 / DSM 880 / IAM 14645 / JCM 23072 / IMI 49137</strain>
    </source>
</reference>
<dbReference type="PROSITE" id="PS51354">
    <property type="entry name" value="GLUTAREDOXIN_2"/>
    <property type="match status" value="1"/>
</dbReference>
<dbReference type="GO" id="GO:0004362">
    <property type="term" value="F:glutathione-disulfide reductase (NADPH) activity"/>
    <property type="evidence" value="ECO:0007669"/>
    <property type="project" value="UniProtKB-ARBA"/>
</dbReference>
<keyword evidence="3" id="KW-0472">Membrane</keyword>
<evidence type="ECO:0000256" key="2">
    <source>
        <dbReference type="SAM" id="MobiDB-lite"/>
    </source>
</evidence>
<evidence type="ECO:0000313" key="5">
    <source>
        <dbReference type="EMBL" id="KFH41373.1"/>
    </source>
</evidence>
<protein>
    <submittedName>
        <fullName evidence="5">Monothiol glutaredoxin-like protein</fullName>
    </submittedName>
</protein>
<evidence type="ECO:0000313" key="6">
    <source>
        <dbReference type="Proteomes" id="UP000029964"/>
    </source>
</evidence>
<dbReference type="HOGENOM" id="CLU_026126_0_0_1"/>
<proteinExistence type="inferred from homology"/>
<keyword evidence="3" id="KW-0812">Transmembrane</keyword>
<feature type="compositionally biased region" description="Low complexity" evidence="2">
    <location>
        <begin position="124"/>
        <end position="138"/>
    </location>
</feature>
<accession>A0A086SW91</accession>
<feature type="transmembrane region" description="Helical" evidence="3">
    <location>
        <begin position="7"/>
        <end position="24"/>
    </location>
</feature>
<evidence type="ECO:0000259" key="4">
    <source>
        <dbReference type="Pfam" id="PF00462"/>
    </source>
</evidence>
<dbReference type="PRINTS" id="PR00160">
    <property type="entry name" value="GLUTAREDOXIN"/>
</dbReference>
<dbReference type="GO" id="GO:0005801">
    <property type="term" value="C:cis-Golgi network"/>
    <property type="evidence" value="ECO:0007669"/>
    <property type="project" value="UniProtKB-ARBA"/>
</dbReference>
<dbReference type="FunFam" id="3.40.30.10:FF:000093">
    <property type="entry name" value="Glutaredoxin 2"/>
    <property type="match status" value="1"/>
</dbReference>
<dbReference type="EMBL" id="JPKY01000132">
    <property type="protein sequence ID" value="KFH41373.1"/>
    <property type="molecule type" value="Genomic_DNA"/>
</dbReference>
<dbReference type="PANTHER" id="PTHR45694">
    <property type="entry name" value="GLUTAREDOXIN 2"/>
    <property type="match status" value="1"/>
</dbReference>
<gene>
    <name evidence="5" type="ORF">ACRE_079140</name>
</gene>
<dbReference type="GO" id="GO:0000324">
    <property type="term" value="C:fungal-type vacuole"/>
    <property type="evidence" value="ECO:0007669"/>
    <property type="project" value="TreeGrafter"/>
</dbReference>
<feature type="region of interest" description="Disordered" evidence="2">
    <location>
        <begin position="110"/>
        <end position="151"/>
    </location>
</feature>
<dbReference type="Pfam" id="PF00462">
    <property type="entry name" value="Glutaredoxin"/>
    <property type="match status" value="1"/>
</dbReference>
<dbReference type="InterPro" id="IPR014025">
    <property type="entry name" value="Glutaredoxin_subgr"/>
</dbReference>
<dbReference type="GO" id="GO:0034599">
    <property type="term" value="P:cellular response to oxidative stress"/>
    <property type="evidence" value="ECO:0007669"/>
    <property type="project" value="TreeGrafter"/>
</dbReference>
<comment type="caution">
    <text evidence="5">The sequence shown here is derived from an EMBL/GenBank/DDBJ whole genome shotgun (WGS) entry which is preliminary data.</text>
</comment>
<keyword evidence="3" id="KW-1133">Transmembrane helix</keyword>
<dbReference type="InterPro" id="IPR002109">
    <property type="entry name" value="Glutaredoxin"/>
</dbReference>
<dbReference type="OrthoDB" id="423313at2759"/>
<dbReference type="PANTHER" id="PTHR45694:SF5">
    <property type="entry name" value="GLUTAREDOXIN 2"/>
    <property type="match status" value="1"/>
</dbReference>
<comment type="similarity">
    <text evidence="1">Belongs to the glutaredoxin family. Monothiol subfamily.</text>
</comment>
<organism evidence="5 6">
    <name type="scientific">Hapsidospora chrysogenum (strain ATCC 11550 / CBS 779.69 / DSM 880 / IAM 14645 / JCM 23072 / IMI 49137)</name>
    <name type="common">Acremonium chrysogenum</name>
    <dbReference type="NCBI Taxonomy" id="857340"/>
    <lineage>
        <taxon>Eukaryota</taxon>
        <taxon>Fungi</taxon>
        <taxon>Dikarya</taxon>
        <taxon>Ascomycota</taxon>
        <taxon>Pezizomycotina</taxon>
        <taxon>Sordariomycetes</taxon>
        <taxon>Hypocreomycetidae</taxon>
        <taxon>Hypocreales</taxon>
        <taxon>Bionectriaceae</taxon>
        <taxon>Hapsidospora</taxon>
    </lineage>
</organism>
<dbReference type="CDD" id="cd03419">
    <property type="entry name" value="GRX_GRXh_1_2_like"/>
    <property type="match status" value="1"/>
</dbReference>